<evidence type="ECO:0000313" key="3">
    <source>
        <dbReference type="Proteomes" id="UP000324611"/>
    </source>
</evidence>
<proteinExistence type="predicted"/>
<feature type="transmembrane region" description="Helical" evidence="1">
    <location>
        <begin position="743"/>
        <end position="761"/>
    </location>
</feature>
<sequence length="1302" mass="139969">MNTFNNTDKAIPTRVILLRPDPAQPHNHQLFIDQLPIPRNAWRFDDHEDTLTWNGAHGGGKLHFYNNGLGAHGVIGDQLDPCSVNASARAQFNCAVALNAGVAYQTSGNQVTGLLWDTNAPEWKAASWVQNRLLLTYTVTQGGPFAPPSFTFEFEDLQSGDIPWDPSLTDFAASLQLGSYNDQMVWDLTFKATADPFPDSGNPTTGPDTVYPYWLSAREDAYAATINGAMEIDDTAPNGTLVGLQGVRNAAMATGYYRLADTHAPFGVFDGRLVINGQPVPGSGMRGSVLTWEGLAPALQQRTGLAESGSLWFEKNGNTATPDNGPRMAARLDPVTAAQAIAAHSDLHTNLHEQTQLLHKVLNDSGLTIDGLFLMKPFVMMTDEKGQKGWTDIIQSKVRDGLSTIMNSCIPDDLYDLLFQGQQKPTLSGELAIVAASPVKDVKDPQAWYASLATAVLTHGLSSGSSDQAKYMNGPRAAEWLKTQVANSPVYYAHGQLLFHYEWKQKFAAITDYLDDQLSNAAALAPQIDQQVQLSIADINANVAQDDTTPDLKAKLIAEVQAVGQYAKDNKLYWAFRYYTYNTAPGILANIALQMGANTGSADATTLGTLFQTNQAVLTALDPSGYFARQYNNTVNIFLATNILPGMFGFENGGTDFDIIKQYLQQFVDQNVNNEDQQIAAAAKSIQGIINSENADAILHDSIDALRSFSEAVTEAMNLPYVVAKFVARFKIENPNFSSAAEVFGGVLVAGIAGLSIFNLIGQYKQWDKLSDGEKGQLVTNTIQLGVQVLAAIVKRGIRAYAIFNVEGMSKLQRFAALNKILISGEAQELDWGLMKIGNTTARWLADTEGSLGRLATDGAAGETAVLINNAATDAEETSFAAKVFGKNLDEFVATRLGTILVLAGIGFSIYMMTTGETGVALASDIINVVGGALALFNTFGEWAILGGYVAEEGAMATLITCAGPLAILAALAGIGLMLYQLFKKQPDPVEDFVNNYVKPAGFYVGRQAGAMDYAVAHQNPDKDNLMMIGFTLTSSYYNKVIGIQNDGRFSYGANTSLPDTVWQASTDAQGMSRILTIIQPAGVTAPKVVFLSLMSDQTVSFQPLMPAKKQATGKLGDPVTVLTQTWLSGCFGATNYSNKQLASLLLQLQPVLPDDKGNYAPSQAKDFLMATDSGLAIGNVDDNHIFFTLEMAGMAPNYLRMTDLHFILNSAPSAQQQYGPVFGILPSTPLSFSITNTALPPFLTFSIQTGSFTPNGQKATQATQLDETITVKNILGSASAAFKITVAAAAKAAMPSSLELA</sequence>
<evidence type="ECO:0000313" key="2">
    <source>
        <dbReference type="EMBL" id="KAA2240902.1"/>
    </source>
</evidence>
<reference evidence="2 3" key="1">
    <citation type="submission" date="2019-09" db="EMBL/GenBank/DDBJ databases">
        <title>Chitinophaga ginsengihumi sp. nov., isolated from soil of ginseng rhizosphere.</title>
        <authorList>
            <person name="Lee J."/>
        </authorList>
    </citation>
    <scope>NUCLEOTIDE SEQUENCE [LARGE SCALE GENOMIC DNA]</scope>
    <source>
        <strain evidence="2 3">BN140078</strain>
    </source>
</reference>
<reference evidence="2 3" key="2">
    <citation type="submission" date="2019-09" db="EMBL/GenBank/DDBJ databases">
        <authorList>
            <person name="Jin C."/>
        </authorList>
    </citation>
    <scope>NUCLEOTIDE SEQUENCE [LARGE SCALE GENOMIC DNA]</scope>
    <source>
        <strain evidence="2 3">BN140078</strain>
    </source>
</reference>
<feature type="transmembrane region" description="Helical" evidence="1">
    <location>
        <begin position="926"/>
        <end position="946"/>
    </location>
</feature>
<dbReference type="EMBL" id="VUOC01000004">
    <property type="protein sequence ID" value="KAA2240902.1"/>
    <property type="molecule type" value="Genomic_DNA"/>
</dbReference>
<keyword evidence="1" id="KW-0812">Transmembrane</keyword>
<keyword evidence="1" id="KW-1133">Transmembrane helix</keyword>
<gene>
    <name evidence="2" type="ORF">F0L74_20335</name>
</gene>
<protein>
    <submittedName>
        <fullName evidence="2">Uncharacterized protein</fullName>
    </submittedName>
</protein>
<evidence type="ECO:0000256" key="1">
    <source>
        <dbReference type="SAM" id="Phobius"/>
    </source>
</evidence>
<keyword evidence="1" id="KW-0472">Membrane</keyword>
<name>A0A5B2VRN0_9BACT</name>
<accession>A0A5B2VRN0</accession>
<dbReference type="Proteomes" id="UP000324611">
    <property type="component" value="Unassembled WGS sequence"/>
</dbReference>
<feature type="transmembrane region" description="Helical" evidence="1">
    <location>
        <begin position="958"/>
        <end position="983"/>
    </location>
</feature>
<keyword evidence="3" id="KW-1185">Reference proteome</keyword>
<feature type="transmembrane region" description="Helical" evidence="1">
    <location>
        <begin position="893"/>
        <end position="914"/>
    </location>
</feature>
<organism evidence="2 3">
    <name type="scientific">Chitinophaga agrisoli</name>
    <dbReference type="NCBI Taxonomy" id="2607653"/>
    <lineage>
        <taxon>Bacteria</taxon>
        <taxon>Pseudomonadati</taxon>
        <taxon>Bacteroidota</taxon>
        <taxon>Chitinophagia</taxon>
        <taxon>Chitinophagales</taxon>
        <taxon>Chitinophagaceae</taxon>
        <taxon>Chitinophaga</taxon>
    </lineage>
</organism>
<comment type="caution">
    <text evidence="2">The sequence shown here is derived from an EMBL/GenBank/DDBJ whole genome shotgun (WGS) entry which is preliminary data.</text>
</comment>